<keyword evidence="1" id="KW-0472">Membrane</keyword>
<keyword evidence="1" id="KW-1133">Transmembrane helix</keyword>
<feature type="transmembrane region" description="Helical" evidence="1">
    <location>
        <begin position="28"/>
        <end position="47"/>
    </location>
</feature>
<dbReference type="Proteomes" id="UP000319383">
    <property type="component" value="Chromosome"/>
</dbReference>
<evidence type="ECO:0000313" key="2">
    <source>
        <dbReference type="EMBL" id="QDU45662.1"/>
    </source>
</evidence>
<reference evidence="2 3" key="1">
    <citation type="submission" date="2019-02" db="EMBL/GenBank/DDBJ databases">
        <title>Deep-cultivation of Planctomycetes and their phenomic and genomic characterization uncovers novel biology.</title>
        <authorList>
            <person name="Wiegand S."/>
            <person name="Jogler M."/>
            <person name="Boedeker C."/>
            <person name="Pinto D."/>
            <person name="Vollmers J."/>
            <person name="Rivas-Marin E."/>
            <person name="Kohn T."/>
            <person name="Peeters S.H."/>
            <person name="Heuer A."/>
            <person name="Rast P."/>
            <person name="Oberbeckmann S."/>
            <person name="Bunk B."/>
            <person name="Jeske O."/>
            <person name="Meyerdierks A."/>
            <person name="Storesund J.E."/>
            <person name="Kallscheuer N."/>
            <person name="Luecker S."/>
            <person name="Lage O.M."/>
            <person name="Pohl T."/>
            <person name="Merkel B.J."/>
            <person name="Hornburger P."/>
            <person name="Mueller R.-W."/>
            <person name="Bruemmer F."/>
            <person name="Labrenz M."/>
            <person name="Spormann A.M."/>
            <person name="Op den Camp H."/>
            <person name="Overmann J."/>
            <person name="Amann R."/>
            <person name="Jetten M.S.M."/>
            <person name="Mascher T."/>
            <person name="Medema M.H."/>
            <person name="Devos D.P."/>
            <person name="Kaster A.-K."/>
            <person name="Ovreas L."/>
            <person name="Rohde M."/>
            <person name="Galperin M.Y."/>
            <person name="Jogler C."/>
        </authorList>
    </citation>
    <scope>NUCLEOTIDE SEQUENCE [LARGE SCALE GENOMIC DNA]</scope>
    <source>
        <strain evidence="2 3">Mal52</strain>
    </source>
</reference>
<organism evidence="2 3">
    <name type="scientific">Symmachiella dynata</name>
    <dbReference type="NCBI Taxonomy" id="2527995"/>
    <lineage>
        <taxon>Bacteria</taxon>
        <taxon>Pseudomonadati</taxon>
        <taxon>Planctomycetota</taxon>
        <taxon>Planctomycetia</taxon>
        <taxon>Planctomycetales</taxon>
        <taxon>Planctomycetaceae</taxon>
        <taxon>Symmachiella</taxon>
    </lineage>
</organism>
<keyword evidence="1" id="KW-0812">Transmembrane</keyword>
<feature type="transmembrane region" description="Helical" evidence="1">
    <location>
        <begin position="113"/>
        <end position="135"/>
    </location>
</feature>
<evidence type="ECO:0000313" key="3">
    <source>
        <dbReference type="Proteomes" id="UP000319383"/>
    </source>
</evidence>
<feature type="transmembrane region" description="Helical" evidence="1">
    <location>
        <begin position="78"/>
        <end position="101"/>
    </location>
</feature>
<dbReference type="KEGG" id="sdyn:Mal52_41570"/>
<dbReference type="AlphaFoldDB" id="A0A517ZT40"/>
<evidence type="ECO:0000256" key="1">
    <source>
        <dbReference type="SAM" id="Phobius"/>
    </source>
</evidence>
<feature type="transmembrane region" description="Helical" evidence="1">
    <location>
        <begin position="141"/>
        <end position="159"/>
    </location>
</feature>
<protein>
    <submittedName>
        <fullName evidence="2">Uncharacterized protein</fullName>
    </submittedName>
</protein>
<accession>A0A517ZT40</accession>
<proteinExistence type="predicted"/>
<gene>
    <name evidence="2" type="ORF">Mal52_41570</name>
</gene>
<keyword evidence="3" id="KW-1185">Reference proteome</keyword>
<dbReference type="EMBL" id="CP036276">
    <property type="protein sequence ID" value="QDU45662.1"/>
    <property type="molecule type" value="Genomic_DNA"/>
</dbReference>
<name>A0A517ZT40_9PLAN</name>
<feature type="transmembrane region" description="Helical" evidence="1">
    <location>
        <begin position="168"/>
        <end position="190"/>
    </location>
</feature>
<sequence>MPTTETKPGADVDIVARRKEIIRRPPRIARWIGRAALVGYLFALWWYRAWIGEHLPATSDVVWNFESRAALLSALQEFAAAAAVEAVKFFLIGLLVMWAAGKPRADRSSFRRKCFLLILGLGLTTTVQGLEIGGMPGGDQLWIPVIGCLAGMTIGSATLRGKKGIMRLCAWTFTHLLLFCVFLLVVGYLATDDQPLDVQEVAVTAAEKRRLMDMIKQAVHQRSADGSNDTRQLRLSENEVKTLFAWGMEAVGTDPRVDLRLEPETVTVQASPSFTIPLVGKRFVNAHLSAQVDVTEGHPELRVEELQLGRLGCPQSACDYVSRAILSGLQFDDDISDIVQSIERLQVDEAEVTLVGNRTAIREKVLPAIQSKLGMSPELIAATGDHLKNIVSTAGNLPQGDARFVAIATEAFRFAQQRSTEGDPVLENQAALLSLGIVLGHRRVADLAGSPDAARQWYIARQKIGNVAIRGRGDWTQHFCVSAALEVMSDKATSDMIGVLKEEIDSGGGSGFSFGDLLADRAGTLFAESATRNESAARKMQQRFAGGVTIDDIFPPAADLPEGLQEAELQSQFGGIEGAKYREITQEIERRLQQCYLLQP</sequence>
<dbReference type="RefSeq" id="WP_145378196.1">
    <property type="nucleotide sequence ID" value="NZ_CP036276.1"/>
</dbReference>